<feature type="domain" description="DUF4342" evidence="2">
    <location>
        <begin position="44"/>
        <end position="122"/>
    </location>
</feature>
<proteinExistence type="predicted"/>
<feature type="compositionally biased region" description="Basic and acidic residues" evidence="1">
    <location>
        <begin position="202"/>
        <end position="216"/>
    </location>
</feature>
<protein>
    <submittedName>
        <fullName evidence="3">Nascent polypeptide-associated complex protein</fullName>
    </submittedName>
</protein>
<dbReference type="RefSeq" id="WP_079426499.1">
    <property type="nucleotide sequence ID" value="NZ_MZGV01000044.1"/>
</dbReference>
<reference evidence="3 4" key="1">
    <citation type="submission" date="2017-03" db="EMBL/GenBank/DDBJ databases">
        <title>Genome sequence of Clostridium oryzae DSM 28571.</title>
        <authorList>
            <person name="Poehlein A."/>
            <person name="Daniel R."/>
        </authorList>
    </citation>
    <scope>NUCLEOTIDE SEQUENCE [LARGE SCALE GENOMIC DNA]</scope>
    <source>
        <strain evidence="3 4">DSM 28571</strain>
    </source>
</reference>
<dbReference type="Pfam" id="PF14242">
    <property type="entry name" value="DUF4342"/>
    <property type="match status" value="1"/>
</dbReference>
<dbReference type="Gene3D" id="1.10.8.10">
    <property type="entry name" value="DNA helicase RuvA subunit, C-terminal domain"/>
    <property type="match status" value="1"/>
</dbReference>
<evidence type="ECO:0000313" key="4">
    <source>
        <dbReference type="Proteomes" id="UP000190080"/>
    </source>
</evidence>
<gene>
    <name evidence="3" type="ORF">CLORY_32980</name>
</gene>
<keyword evidence="4" id="KW-1185">Reference proteome</keyword>
<dbReference type="AlphaFoldDB" id="A0A1V4IHQ1"/>
<feature type="region of interest" description="Disordered" evidence="1">
    <location>
        <begin position="197"/>
        <end position="216"/>
    </location>
</feature>
<evidence type="ECO:0000256" key="1">
    <source>
        <dbReference type="SAM" id="MobiDB-lite"/>
    </source>
</evidence>
<accession>A0A1V4IHQ1</accession>
<dbReference type="EMBL" id="MZGV01000044">
    <property type="protein sequence ID" value="OPJ59456.1"/>
    <property type="molecule type" value="Genomic_DNA"/>
</dbReference>
<dbReference type="STRING" id="1450648.CLORY_32980"/>
<dbReference type="Proteomes" id="UP000190080">
    <property type="component" value="Unassembled WGS sequence"/>
</dbReference>
<sequence>MSEITVEKVDMVKDRTGVTYTEAKEALETTQGDVVEALVLIESKNKDKKYSTKDEFTNWIKDIINKGNVTRIKIRKDEQTLVDIPVNAGLATTGLTMILSPVLLALGVVTAVVSKVTVEITKEDGTVEVVNKYIKDTFGDVKEKVSSFSGKFSDIAGEVKGKISDITDDLKDKFKKADEKGSDDETVYKYTVKFEEVEDEPKEQKDNENPKEESDK</sequence>
<dbReference type="SUPFAM" id="SSF46934">
    <property type="entry name" value="UBA-like"/>
    <property type="match status" value="1"/>
</dbReference>
<dbReference type="OrthoDB" id="129626at2"/>
<evidence type="ECO:0000259" key="2">
    <source>
        <dbReference type="Pfam" id="PF14242"/>
    </source>
</evidence>
<evidence type="ECO:0000313" key="3">
    <source>
        <dbReference type="EMBL" id="OPJ59456.1"/>
    </source>
</evidence>
<name>A0A1V4IHQ1_9CLOT</name>
<comment type="caution">
    <text evidence="3">The sequence shown here is derived from an EMBL/GenBank/DDBJ whole genome shotgun (WGS) entry which is preliminary data.</text>
</comment>
<organism evidence="3 4">
    <name type="scientific">Clostridium oryzae</name>
    <dbReference type="NCBI Taxonomy" id="1450648"/>
    <lineage>
        <taxon>Bacteria</taxon>
        <taxon>Bacillati</taxon>
        <taxon>Bacillota</taxon>
        <taxon>Clostridia</taxon>
        <taxon>Eubacteriales</taxon>
        <taxon>Clostridiaceae</taxon>
        <taxon>Clostridium</taxon>
    </lineage>
</organism>
<dbReference type="InterPro" id="IPR025642">
    <property type="entry name" value="DUF4342"/>
</dbReference>
<dbReference type="InterPro" id="IPR009060">
    <property type="entry name" value="UBA-like_sf"/>
</dbReference>